<name>K0TCD1_THAOC</name>
<sequence>MVEALTAVATVMIDPSLPRVLAVGTSDGRRPRAQIAPGRVVRRLIRRRRGVRALARPCHGSRHGSMGHGLAGRDLIYRNKLRDCDRASVRVRRRDGLRDHPGGTGYGRALGVLGLYCRYCTGGHVMTVRWRVECRMSEGYRYVLLVTAAFAQRGALGIASPLIVIFDWRWDEECCLFYCRFSAQSSDSVAALRAISVGERFGRRTYGMELPVQRR</sequence>
<reference evidence="1 2" key="1">
    <citation type="journal article" date="2012" name="Genome Biol.">
        <title>Genome and low-iron response of an oceanic diatom adapted to chronic iron limitation.</title>
        <authorList>
            <person name="Lommer M."/>
            <person name="Specht M."/>
            <person name="Roy A.S."/>
            <person name="Kraemer L."/>
            <person name="Andreson R."/>
            <person name="Gutowska M.A."/>
            <person name="Wolf J."/>
            <person name="Bergner S.V."/>
            <person name="Schilhabel M.B."/>
            <person name="Klostermeier U.C."/>
            <person name="Beiko R.G."/>
            <person name="Rosenstiel P."/>
            <person name="Hippler M."/>
            <person name="Laroche J."/>
        </authorList>
    </citation>
    <scope>NUCLEOTIDE SEQUENCE [LARGE SCALE GENOMIC DNA]</scope>
    <source>
        <strain evidence="1 2">CCMP1005</strain>
    </source>
</reference>
<protein>
    <submittedName>
        <fullName evidence="1">Uncharacterized protein</fullName>
    </submittedName>
</protein>
<dbReference type="EMBL" id="AGNL01007629">
    <property type="protein sequence ID" value="EJK71116.1"/>
    <property type="molecule type" value="Genomic_DNA"/>
</dbReference>
<organism evidence="1 2">
    <name type="scientific">Thalassiosira oceanica</name>
    <name type="common">Marine diatom</name>
    <dbReference type="NCBI Taxonomy" id="159749"/>
    <lineage>
        <taxon>Eukaryota</taxon>
        <taxon>Sar</taxon>
        <taxon>Stramenopiles</taxon>
        <taxon>Ochrophyta</taxon>
        <taxon>Bacillariophyta</taxon>
        <taxon>Coscinodiscophyceae</taxon>
        <taxon>Thalassiosirophycidae</taxon>
        <taxon>Thalassiosirales</taxon>
        <taxon>Thalassiosiraceae</taxon>
        <taxon>Thalassiosira</taxon>
    </lineage>
</organism>
<keyword evidence="2" id="KW-1185">Reference proteome</keyword>
<proteinExistence type="predicted"/>
<evidence type="ECO:0000313" key="1">
    <source>
        <dbReference type="EMBL" id="EJK71116.1"/>
    </source>
</evidence>
<accession>K0TCD1</accession>
<dbReference type="Proteomes" id="UP000266841">
    <property type="component" value="Unassembled WGS sequence"/>
</dbReference>
<dbReference type="AlphaFoldDB" id="K0TCD1"/>
<evidence type="ECO:0000313" key="2">
    <source>
        <dbReference type="Proteomes" id="UP000266841"/>
    </source>
</evidence>
<comment type="caution">
    <text evidence="1">The sequence shown here is derived from an EMBL/GenBank/DDBJ whole genome shotgun (WGS) entry which is preliminary data.</text>
</comment>
<gene>
    <name evidence="1" type="ORF">THAOC_07475</name>
</gene>